<organism evidence="8 9">
    <name type="scientific">Egicoccus halophilus</name>
    <dbReference type="NCBI Taxonomy" id="1670830"/>
    <lineage>
        <taxon>Bacteria</taxon>
        <taxon>Bacillati</taxon>
        <taxon>Actinomycetota</taxon>
        <taxon>Nitriliruptoria</taxon>
        <taxon>Egicoccales</taxon>
        <taxon>Egicoccaceae</taxon>
        <taxon>Egicoccus</taxon>
    </lineage>
</organism>
<dbReference type="GO" id="GO:0008446">
    <property type="term" value="F:GDP-mannose 4,6-dehydratase activity"/>
    <property type="evidence" value="ECO:0007669"/>
    <property type="project" value="UniProtKB-UniRule"/>
</dbReference>
<comment type="caution">
    <text evidence="6">Lacks conserved residue(s) required for the propagation of feature annotation.</text>
</comment>
<dbReference type="InterPro" id="IPR006368">
    <property type="entry name" value="GDP_Man_deHydtase"/>
</dbReference>
<evidence type="ECO:0000313" key="9">
    <source>
        <dbReference type="Proteomes" id="UP000650511"/>
    </source>
</evidence>
<sequence length="344" mass="38808">MDRTALVTGISGQDGSYLAELLLEKGYRVHGLIRRASSFNTDRIDHLYQDPHEEDVRLTLHYGDLTDGSQLARLIRAINPDEIYNLAAQSHVAVSFDQPQYTGNVGALGTVRLLEAIRETGIDTRLYQAGTSEMFGASPPPQHEDTPFRPRSPYAAAKLYAYWVVDNYREGYGMYAVNGILFNHESPRRHATFVTRKVTRAVARIIAGKDEKVYLGNLDAERDWGHARDYVRAMWMMLQQDTPRDFVIGTGESHTIRELCEVAFGRVGLDWQSFVEVDPRYFRPVEVERLQADPSRANSLLGWKPEVGFEELIEEMVAADLQAEGLTLDAARAVVAEKFTAGRR</sequence>
<dbReference type="EMBL" id="BMHA01000004">
    <property type="protein sequence ID" value="GGI05388.1"/>
    <property type="molecule type" value="Genomic_DNA"/>
</dbReference>
<gene>
    <name evidence="6 8" type="primary">gmd</name>
    <name evidence="8" type="ORF">GCM10011354_13850</name>
</gene>
<keyword evidence="4 6" id="KW-0521">NADP</keyword>
<dbReference type="FunFam" id="3.40.50.720:FF:000102">
    <property type="entry name" value="GDP-mannose 4,6-dehydratase"/>
    <property type="match status" value="1"/>
</dbReference>
<dbReference type="PANTHER" id="PTHR43715:SF1">
    <property type="entry name" value="GDP-MANNOSE 4,6 DEHYDRATASE"/>
    <property type="match status" value="1"/>
</dbReference>
<dbReference type="Gene3D" id="3.40.50.720">
    <property type="entry name" value="NAD(P)-binding Rossmann-like Domain"/>
    <property type="match status" value="1"/>
</dbReference>
<reference evidence="8" key="1">
    <citation type="journal article" date="2014" name="Int. J. Syst. Evol. Microbiol.">
        <title>Complete genome sequence of Corynebacterium casei LMG S-19264T (=DSM 44701T), isolated from a smear-ripened cheese.</title>
        <authorList>
            <consortium name="US DOE Joint Genome Institute (JGI-PGF)"/>
            <person name="Walter F."/>
            <person name="Albersmeier A."/>
            <person name="Kalinowski J."/>
            <person name="Ruckert C."/>
        </authorList>
    </citation>
    <scope>NUCLEOTIDE SEQUENCE</scope>
    <source>
        <strain evidence="8">CGMCC 1.14988</strain>
    </source>
</reference>
<dbReference type="GO" id="GO:0070401">
    <property type="term" value="F:NADP+ binding"/>
    <property type="evidence" value="ECO:0007669"/>
    <property type="project" value="UniProtKB-UniRule"/>
</dbReference>
<protein>
    <recommendedName>
        <fullName evidence="3 6">GDP-mannose 4,6-dehydratase</fullName>
        <ecNumber evidence="3 6">4.2.1.47</ecNumber>
    </recommendedName>
    <alternativeName>
        <fullName evidence="6">GDP-D-mannose dehydratase</fullName>
    </alternativeName>
</protein>
<dbReference type="CDD" id="cd05260">
    <property type="entry name" value="GDP_MD_SDR_e"/>
    <property type="match status" value="1"/>
</dbReference>
<feature type="domain" description="NAD(P)-binding" evidence="7">
    <location>
        <begin position="6"/>
        <end position="316"/>
    </location>
</feature>
<evidence type="ECO:0000256" key="2">
    <source>
        <dbReference type="ARBA" id="ARBA00009263"/>
    </source>
</evidence>
<comment type="catalytic activity">
    <reaction evidence="6">
        <text>GDP-alpha-D-mannose = GDP-4-dehydro-alpha-D-rhamnose + H2O</text>
        <dbReference type="Rhea" id="RHEA:23820"/>
        <dbReference type="ChEBI" id="CHEBI:15377"/>
        <dbReference type="ChEBI" id="CHEBI:57527"/>
        <dbReference type="ChEBI" id="CHEBI:57964"/>
        <dbReference type="EC" id="4.2.1.47"/>
    </reaction>
</comment>
<evidence type="ECO:0000313" key="8">
    <source>
        <dbReference type="EMBL" id="GGI05388.1"/>
    </source>
</evidence>
<keyword evidence="5 6" id="KW-0456">Lyase</keyword>
<dbReference type="Proteomes" id="UP000650511">
    <property type="component" value="Unassembled WGS sequence"/>
</dbReference>
<evidence type="ECO:0000256" key="1">
    <source>
        <dbReference type="ARBA" id="ARBA00001937"/>
    </source>
</evidence>
<proteinExistence type="inferred from homology"/>
<dbReference type="Pfam" id="PF16363">
    <property type="entry name" value="GDP_Man_Dehyd"/>
    <property type="match status" value="1"/>
</dbReference>
<comment type="function">
    <text evidence="6">Catalyzes the conversion of GDP-D-mannose to GDP-4-dehydro-6-deoxy-D-mannose.</text>
</comment>
<dbReference type="Gene3D" id="3.90.25.10">
    <property type="entry name" value="UDP-galactose 4-epimerase, domain 1"/>
    <property type="match status" value="1"/>
</dbReference>
<dbReference type="SUPFAM" id="SSF51735">
    <property type="entry name" value="NAD(P)-binding Rossmann-fold domains"/>
    <property type="match status" value="1"/>
</dbReference>
<dbReference type="OrthoDB" id="9779041at2"/>
<dbReference type="InterPro" id="IPR016040">
    <property type="entry name" value="NAD(P)-bd_dom"/>
</dbReference>
<evidence type="ECO:0000256" key="5">
    <source>
        <dbReference type="ARBA" id="ARBA00023239"/>
    </source>
</evidence>
<keyword evidence="9" id="KW-1185">Reference proteome</keyword>
<name>A0A8J3A9D6_9ACTN</name>
<dbReference type="AlphaFoldDB" id="A0A8J3A9D6"/>
<evidence type="ECO:0000256" key="3">
    <source>
        <dbReference type="ARBA" id="ARBA00011989"/>
    </source>
</evidence>
<dbReference type="RefSeq" id="WP_130649372.1">
    <property type="nucleotide sequence ID" value="NZ_BMHA01000004.1"/>
</dbReference>
<comment type="similarity">
    <text evidence="2 6">Belongs to the NAD(P)-dependent epimerase/dehydratase family. GDP-mannose 4,6-dehydratase subfamily.</text>
</comment>
<dbReference type="PANTHER" id="PTHR43715">
    <property type="entry name" value="GDP-MANNOSE 4,6-DEHYDRATASE"/>
    <property type="match status" value="1"/>
</dbReference>
<evidence type="ECO:0000256" key="4">
    <source>
        <dbReference type="ARBA" id="ARBA00022857"/>
    </source>
</evidence>
<evidence type="ECO:0000259" key="7">
    <source>
        <dbReference type="Pfam" id="PF16363"/>
    </source>
</evidence>
<comment type="cofactor">
    <cofactor evidence="1 6">
        <name>NADP(+)</name>
        <dbReference type="ChEBI" id="CHEBI:58349"/>
    </cofactor>
</comment>
<dbReference type="GO" id="GO:0042351">
    <property type="term" value="P:'de novo' GDP-L-fucose biosynthetic process"/>
    <property type="evidence" value="ECO:0007669"/>
    <property type="project" value="TreeGrafter"/>
</dbReference>
<dbReference type="HAMAP" id="MF_00955">
    <property type="entry name" value="GDP_Man_dehydratase"/>
    <property type="match status" value="1"/>
</dbReference>
<evidence type="ECO:0000256" key="6">
    <source>
        <dbReference type="HAMAP-Rule" id="MF_00955"/>
    </source>
</evidence>
<dbReference type="InterPro" id="IPR036291">
    <property type="entry name" value="NAD(P)-bd_dom_sf"/>
</dbReference>
<dbReference type="EC" id="4.2.1.47" evidence="3 6"/>
<reference evidence="8" key="2">
    <citation type="submission" date="2020-09" db="EMBL/GenBank/DDBJ databases">
        <authorList>
            <person name="Sun Q."/>
            <person name="Zhou Y."/>
        </authorList>
    </citation>
    <scope>NUCLEOTIDE SEQUENCE</scope>
    <source>
        <strain evidence="8">CGMCC 1.14988</strain>
    </source>
</reference>
<accession>A0A8J3A9D6</accession>
<comment type="caution">
    <text evidence="8">The sequence shown here is derived from an EMBL/GenBank/DDBJ whole genome shotgun (WGS) entry which is preliminary data.</text>
</comment>
<dbReference type="NCBIfam" id="TIGR01472">
    <property type="entry name" value="gmd"/>
    <property type="match status" value="1"/>
</dbReference>